<dbReference type="EMBL" id="CAUYUJ010004318">
    <property type="protein sequence ID" value="CAK0809098.1"/>
    <property type="molecule type" value="Genomic_DNA"/>
</dbReference>
<keyword evidence="3" id="KW-1185">Reference proteome</keyword>
<gene>
    <name evidence="1" type="ORF">PCOR1329_LOCUS14437</name>
    <name evidence="2" type="ORF">PCOR1329_LOCUS73536</name>
</gene>
<dbReference type="Proteomes" id="UP001189429">
    <property type="component" value="Unassembled WGS sequence"/>
</dbReference>
<accession>A0ABN9QSA1</accession>
<organism evidence="1 3">
    <name type="scientific">Prorocentrum cordatum</name>
    <dbReference type="NCBI Taxonomy" id="2364126"/>
    <lineage>
        <taxon>Eukaryota</taxon>
        <taxon>Sar</taxon>
        <taxon>Alveolata</taxon>
        <taxon>Dinophyceae</taxon>
        <taxon>Prorocentrales</taxon>
        <taxon>Prorocentraceae</taxon>
        <taxon>Prorocentrum</taxon>
    </lineage>
</organism>
<feature type="non-terminal residue" evidence="1">
    <location>
        <position position="1"/>
    </location>
</feature>
<protein>
    <submittedName>
        <fullName evidence="1">Uncharacterized protein</fullName>
    </submittedName>
</protein>
<dbReference type="EMBL" id="CAUYUJ010019908">
    <property type="protein sequence ID" value="CAK0894502.1"/>
    <property type="molecule type" value="Genomic_DNA"/>
</dbReference>
<reference evidence="1" key="1">
    <citation type="submission" date="2023-10" db="EMBL/GenBank/DDBJ databases">
        <authorList>
            <person name="Chen Y."/>
            <person name="Shah S."/>
            <person name="Dougan E. K."/>
            <person name="Thang M."/>
            <person name="Chan C."/>
        </authorList>
    </citation>
    <scope>NUCLEOTIDE SEQUENCE [LARGE SCALE GENOMIC DNA]</scope>
</reference>
<evidence type="ECO:0000313" key="1">
    <source>
        <dbReference type="EMBL" id="CAK0809098.1"/>
    </source>
</evidence>
<comment type="caution">
    <text evidence="1">The sequence shown here is derived from an EMBL/GenBank/DDBJ whole genome shotgun (WGS) entry which is preliminary data.</text>
</comment>
<evidence type="ECO:0000313" key="3">
    <source>
        <dbReference type="Proteomes" id="UP001189429"/>
    </source>
</evidence>
<name>A0ABN9QSA1_9DINO</name>
<evidence type="ECO:0000313" key="2">
    <source>
        <dbReference type="EMBL" id="CAK0894502.1"/>
    </source>
</evidence>
<proteinExistence type="predicted"/>
<sequence length="59" mass="6679">DYLSTDDMVDRTANQFTSRAYCAAGVQAKRDGLNATKCREAQREAYAASRAAYDKWFYS</sequence>